<keyword evidence="3" id="KW-1185">Reference proteome</keyword>
<feature type="transmembrane region" description="Helical" evidence="1">
    <location>
        <begin position="514"/>
        <end position="538"/>
    </location>
</feature>
<feature type="transmembrane region" description="Helical" evidence="1">
    <location>
        <begin position="210"/>
        <end position="239"/>
    </location>
</feature>
<evidence type="ECO:0000313" key="3">
    <source>
        <dbReference type="Proteomes" id="UP001172457"/>
    </source>
</evidence>
<name>A0AA38U9B7_9ASTR</name>
<gene>
    <name evidence="2" type="ORF">OSB04_000904</name>
</gene>
<reference evidence="2" key="1">
    <citation type="submission" date="2023-03" db="EMBL/GenBank/DDBJ databases">
        <title>Chromosome-scale reference genome and RAD-based genetic map of yellow starthistle (Centaurea solstitialis) reveal putative structural variation and QTLs associated with invader traits.</title>
        <authorList>
            <person name="Reatini B."/>
            <person name="Cang F.A."/>
            <person name="Jiang Q."/>
            <person name="Mckibben M.T.W."/>
            <person name="Barker M.S."/>
            <person name="Rieseberg L.H."/>
            <person name="Dlugosch K.M."/>
        </authorList>
    </citation>
    <scope>NUCLEOTIDE SEQUENCE</scope>
    <source>
        <strain evidence="2">CAN-66</strain>
        <tissue evidence="2">Leaf</tissue>
    </source>
</reference>
<protein>
    <submittedName>
        <fullName evidence="2">Uncharacterized protein</fullName>
    </submittedName>
</protein>
<evidence type="ECO:0000256" key="1">
    <source>
        <dbReference type="SAM" id="Phobius"/>
    </source>
</evidence>
<feature type="transmembrane region" description="Helical" evidence="1">
    <location>
        <begin position="601"/>
        <end position="621"/>
    </location>
</feature>
<feature type="transmembrane region" description="Helical" evidence="1">
    <location>
        <begin position="115"/>
        <end position="148"/>
    </location>
</feature>
<keyword evidence="1" id="KW-0812">Transmembrane</keyword>
<dbReference type="AlphaFoldDB" id="A0AA38U9B7"/>
<feature type="transmembrane region" description="Helical" evidence="1">
    <location>
        <begin position="298"/>
        <end position="325"/>
    </location>
</feature>
<organism evidence="2 3">
    <name type="scientific">Centaurea solstitialis</name>
    <name type="common">yellow star-thistle</name>
    <dbReference type="NCBI Taxonomy" id="347529"/>
    <lineage>
        <taxon>Eukaryota</taxon>
        <taxon>Viridiplantae</taxon>
        <taxon>Streptophyta</taxon>
        <taxon>Embryophyta</taxon>
        <taxon>Tracheophyta</taxon>
        <taxon>Spermatophyta</taxon>
        <taxon>Magnoliopsida</taxon>
        <taxon>eudicotyledons</taxon>
        <taxon>Gunneridae</taxon>
        <taxon>Pentapetalae</taxon>
        <taxon>asterids</taxon>
        <taxon>campanulids</taxon>
        <taxon>Asterales</taxon>
        <taxon>Asteraceae</taxon>
        <taxon>Carduoideae</taxon>
        <taxon>Cardueae</taxon>
        <taxon>Centaureinae</taxon>
        <taxon>Centaurea</taxon>
    </lineage>
</organism>
<keyword evidence="1" id="KW-1133">Transmembrane helix</keyword>
<dbReference type="Proteomes" id="UP001172457">
    <property type="component" value="Chromosome 1"/>
</dbReference>
<keyword evidence="1" id="KW-0472">Membrane</keyword>
<feature type="transmembrane region" description="Helical" evidence="1">
    <location>
        <begin position="550"/>
        <end position="580"/>
    </location>
</feature>
<dbReference type="EMBL" id="JARYMX010000001">
    <property type="protein sequence ID" value="KAJ9564938.1"/>
    <property type="molecule type" value="Genomic_DNA"/>
</dbReference>
<feature type="transmembrane region" description="Helical" evidence="1">
    <location>
        <begin position="641"/>
        <end position="668"/>
    </location>
</feature>
<evidence type="ECO:0000313" key="2">
    <source>
        <dbReference type="EMBL" id="KAJ9564938.1"/>
    </source>
</evidence>
<dbReference type="PANTHER" id="PTHR33133">
    <property type="entry name" value="OS08G0107100 PROTEIN-RELATED"/>
    <property type="match status" value="1"/>
</dbReference>
<accession>A0AA38U9B7</accession>
<dbReference type="PANTHER" id="PTHR33133:SF59">
    <property type="entry name" value="TRANSMEMBRANE PROTEIN"/>
    <property type="match status" value="1"/>
</dbReference>
<proteinExistence type="predicted"/>
<feature type="transmembrane region" description="Helical" evidence="1">
    <location>
        <begin position="169"/>
        <end position="198"/>
    </location>
</feature>
<comment type="caution">
    <text evidence="2">The sequence shown here is derived from an EMBL/GenBank/DDBJ whole genome shotgun (WGS) entry which is preliminary data.</text>
</comment>
<feature type="transmembrane region" description="Helical" evidence="1">
    <location>
        <begin position="76"/>
        <end position="95"/>
    </location>
</feature>
<feature type="transmembrane region" description="Helical" evidence="1">
    <location>
        <begin position="468"/>
        <end position="493"/>
    </location>
</feature>
<sequence>MEAVQPKEKKSRRLVEKKQINRFYISLFQFTFIIIHSSIHPSPSIAMDPTLEDLKFIRSMGIITESFKTIFKWKKIFSQITLTLILPISTIFIAHMEISKRFFHKDDSETTSVYWLYYFLFKTISIAVIFVLCLLSTATVSYTVASIYTGCDISFRKAMKVVPKVWKRLILTLLSMSLALFAYNVIAAFFVFILLYVFYADTNTGLTPVWVLYVVFIAYVFGFLYLGMVWQLASVVSVLENFRGLKSMVKAMDLIKGKRIVALSVTFLAYTFLVGTVSMYMALVLYDAAVLAFPWKVVIGILCWILLLFAFLFIMVTQSVLYLVCKSHHREAIDKVSLSTYLGAYFGEEIQLGRPQPQSEAAAADSRDMGKYLWYDFNSVTTERRRDEIRWILRNLQTIFQNHLHLKENLHPNHPHPNPPLTIVFFAHMLISHLLFSNIESNALLVDPDTNRNRATIKDWLFYWLFKIIYFTVLTVFSLLSTAAVVFTIASVYTGREVFYKSVMKVVPKVWKRLFVTFIDIYLALFFYNIIGGGAMVICRSVLGYTIFGSILLIILLILYLFGFLYLSVVWQLASVVTVLENSHGLKAMRKGRDLIRGKKKLGMGIAFVLYVVLVGVVIVYELFVEYGDEIFGWAMVWRVLMGILCGFLLMNLFLLFFVTQTVLYLVCKSHHREAIDKLSLSTFLGAYSGETVVYPNVGEEIQLGRPQVKAIVIDGKLWLWIVVVVVDSRMVDVVITNIVELMVVVVMINEKWHTVVVVVAMDGSVGWQMMVLKVVEVENNGGRWPTVVLDVAMAMDGGGWWLVVGS</sequence>
<feature type="transmembrane region" description="Helical" evidence="1">
    <location>
        <begin position="260"/>
        <end position="286"/>
    </location>
</feature>